<reference evidence="2" key="2">
    <citation type="submission" date="2020-09" db="EMBL/GenBank/DDBJ databases">
        <authorList>
            <person name="Sun Q."/>
            <person name="Zhou Y."/>
        </authorList>
    </citation>
    <scope>NUCLEOTIDE SEQUENCE</scope>
    <source>
        <strain evidence="2">CGMCC 1.15178</strain>
    </source>
</reference>
<feature type="compositionally biased region" description="Basic and acidic residues" evidence="1">
    <location>
        <begin position="1"/>
        <end position="15"/>
    </location>
</feature>
<reference evidence="2" key="1">
    <citation type="journal article" date="2014" name="Int. J. Syst. Evol. Microbiol.">
        <title>Complete genome sequence of Corynebacterium casei LMG S-19264T (=DSM 44701T), isolated from a smear-ripened cheese.</title>
        <authorList>
            <consortium name="US DOE Joint Genome Institute (JGI-PGF)"/>
            <person name="Walter F."/>
            <person name="Albersmeier A."/>
            <person name="Kalinowski J."/>
            <person name="Ruckert C."/>
        </authorList>
    </citation>
    <scope>NUCLEOTIDE SEQUENCE</scope>
    <source>
        <strain evidence="2">CGMCC 1.15178</strain>
    </source>
</reference>
<evidence type="ECO:0000313" key="2">
    <source>
        <dbReference type="EMBL" id="GGD63007.1"/>
    </source>
</evidence>
<evidence type="ECO:0000313" key="3">
    <source>
        <dbReference type="Proteomes" id="UP000612456"/>
    </source>
</evidence>
<dbReference type="RefSeq" id="WP_229750215.1">
    <property type="nucleotide sequence ID" value="NZ_BMHP01000002.1"/>
</dbReference>
<protein>
    <submittedName>
        <fullName evidence="2">Uncharacterized protein</fullName>
    </submittedName>
</protein>
<dbReference type="AlphaFoldDB" id="A0A916YVI1"/>
<proteinExistence type="predicted"/>
<sequence length="82" mass="9560">MESTEANKKRIEDQTQPKPKQLNPDHPEQLSTDKESMLDRFESEQNVDSIPLEDLKIQHQDEKNKDQTKKTSSSPEKYKSGF</sequence>
<evidence type="ECO:0000256" key="1">
    <source>
        <dbReference type="SAM" id="MobiDB-lite"/>
    </source>
</evidence>
<comment type="caution">
    <text evidence="2">The sequence shown here is derived from an EMBL/GenBank/DDBJ whole genome shotgun (WGS) entry which is preliminary data.</text>
</comment>
<keyword evidence="3" id="KW-1185">Reference proteome</keyword>
<feature type="compositionally biased region" description="Basic and acidic residues" evidence="1">
    <location>
        <begin position="53"/>
        <end position="69"/>
    </location>
</feature>
<feature type="region of interest" description="Disordered" evidence="1">
    <location>
        <begin position="1"/>
        <end position="82"/>
    </location>
</feature>
<gene>
    <name evidence="2" type="ORF">GCM10010911_21000</name>
</gene>
<name>A0A916YVI1_9BACL</name>
<accession>A0A916YVI1</accession>
<feature type="compositionally biased region" description="Basic and acidic residues" evidence="1">
    <location>
        <begin position="23"/>
        <end position="43"/>
    </location>
</feature>
<dbReference type="EMBL" id="BMHP01000002">
    <property type="protein sequence ID" value="GGD63007.1"/>
    <property type="molecule type" value="Genomic_DNA"/>
</dbReference>
<organism evidence="2 3">
    <name type="scientific">Paenibacillus nasutitermitis</name>
    <dbReference type="NCBI Taxonomy" id="1652958"/>
    <lineage>
        <taxon>Bacteria</taxon>
        <taxon>Bacillati</taxon>
        <taxon>Bacillota</taxon>
        <taxon>Bacilli</taxon>
        <taxon>Bacillales</taxon>
        <taxon>Paenibacillaceae</taxon>
        <taxon>Paenibacillus</taxon>
    </lineage>
</organism>
<dbReference type="Proteomes" id="UP000612456">
    <property type="component" value="Unassembled WGS sequence"/>
</dbReference>